<feature type="compositionally biased region" description="Acidic residues" evidence="4">
    <location>
        <begin position="415"/>
        <end position="427"/>
    </location>
</feature>
<dbReference type="GO" id="GO:0034271">
    <property type="term" value="C:phosphatidylinositol 3-kinase complex, class III, type I"/>
    <property type="evidence" value="ECO:0007669"/>
    <property type="project" value="TreeGrafter"/>
</dbReference>
<dbReference type="Gene3D" id="2.130.10.10">
    <property type="entry name" value="YVTN repeat-like/Quinoprotein amine dehydrogenase"/>
    <property type="match status" value="2"/>
</dbReference>
<dbReference type="GO" id="GO:0004674">
    <property type="term" value="F:protein serine/threonine kinase activity"/>
    <property type="evidence" value="ECO:0007669"/>
    <property type="project" value="InterPro"/>
</dbReference>
<dbReference type="OMA" id="KSAFECK"/>
<protein>
    <submittedName>
        <fullName evidence="6">WD40-repeat-containing domain</fullName>
    </submittedName>
</protein>
<dbReference type="PANTHER" id="PTHR17583">
    <property type="entry name" value="PHOSPHOINOSITIDE 3-KINASE REGULATORY SUBUNIT 4"/>
    <property type="match status" value="1"/>
</dbReference>
<dbReference type="GO" id="GO:0005770">
    <property type="term" value="C:late endosome"/>
    <property type="evidence" value="ECO:0007669"/>
    <property type="project" value="TreeGrafter"/>
</dbReference>
<dbReference type="SUPFAM" id="SSF56112">
    <property type="entry name" value="Protein kinase-like (PK-like)"/>
    <property type="match status" value="1"/>
</dbReference>
<dbReference type="Pfam" id="PF00400">
    <property type="entry name" value="WD40"/>
    <property type="match status" value="2"/>
</dbReference>
<feature type="domain" description="Protein kinase" evidence="5">
    <location>
        <begin position="1"/>
        <end position="313"/>
    </location>
</feature>
<gene>
    <name evidence="6" type="ORF">PPERSA_04288</name>
</gene>
<dbReference type="InterPro" id="IPR000719">
    <property type="entry name" value="Prot_kinase_dom"/>
</dbReference>
<dbReference type="InterPro" id="IPR011009">
    <property type="entry name" value="Kinase-like_dom_sf"/>
</dbReference>
<feature type="repeat" description="WD" evidence="3">
    <location>
        <begin position="1437"/>
        <end position="1454"/>
    </location>
</feature>
<dbReference type="InterPro" id="IPR036322">
    <property type="entry name" value="WD40_repeat_dom_sf"/>
</dbReference>
<keyword evidence="2" id="KW-0547">Nucleotide-binding</keyword>
<dbReference type="GO" id="GO:0016236">
    <property type="term" value="P:macroautophagy"/>
    <property type="evidence" value="ECO:0007669"/>
    <property type="project" value="InterPro"/>
</dbReference>
<dbReference type="SMART" id="SM00320">
    <property type="entry name" value="WD40"/>
    <property type="match status" value="2"/>
</dbReference>
<reference evidence="6 7" key="1">
    <citation type="journal article" date="2015" name="Sci. Rep.">
        <title>Genome of the facultative scuticociliatosis pathogen Pseudocohnilembus persalinus provides insight into its virulence through horizontal gene transfer.</title>
        <authorList>
            <person name="Xiong J."/>
            <person name="Wang G."/>
            <person name="Cheng J."/>
            <person name="Tian M."/>
            <person name="Pan X."/>
            <person name="Warren A."/>
            <person name="Jiang C."/>
            <person name="Yuan D."/>
            <person name="Miao W."/>
        </authorList>
    </citation>
    <scope>NUCLEOTIDE SEQUENCE [LARGE SCALE GENOMIC DNA]</scope>
    <source>
        <strain evidence="6">36N120E</strain>
    </source>
</reference>
<dbReference type="PROSITE" id="PS50294">
    <property type="entry name" value="WD_REPEATS_REGION"/>
    <property type="match status" value="1"/>
</dbReference>
<sequence>MGNTLLDVKEANPTRQFDNWIESQPEIEQKIKIFENKVFKSYKIIFKNINQSIILKIYLKEKTNLNYDFYYKQIEYLRRYLFPSLNFPGIMPYLKTINLDMSQGKDFVGIARQATYSNLRDKFIESPELTQSEKNWIIFQTLASLYTVHERKMYHGNIRSSNILLTSFNHVYLSDFGIYKPLYISEDHISDYVIHYERDDRCYLAPEKFQKELLNNTDEIVDISSETIDKMQRMDIFSLGCVLFETYDQEYKFLFNHERQYDPLILIEKIQNEHIKYLIKNMINEDPQKRMNINDIFKYFVDNVVNKDFYLYLYYFDAILVNPQFSSPDLRIALIQKIIPSLYQRFLNQPHPTLKNNLPLIIQQEDLLGQMERNAKLISTNLYKLFDIENKQFPYRYYKNGENEVKQIDESKLDSDDDDNDNEEEQNPEQGNHHQNENQNGIQFLNDKVENVGNLIEKNFRLSYQQYQEFIEDKRDNDKEQEIDSFLKDQYNQKNQQNLDLKLIIKLIGTNLRSVRYEASKLVGIELIEILSMNMPESENLTMCLPYLTSLFTNAEQPFFSEHLAVMVEAFFRLQVNVSKIKKQEKEKLQSTNKNEIIQEDQDEIFSDLYDTFIKTLKELSNEKSKSITENLKIVISQVARVCKIFQKVNEMCDKKKKFRTGENIFQYISTWFNNPEIFDTCLQYLPDIIQSLQGIEKIEDIQTGIVLMVDGQFQNNPSPRQVFFMIILEKYSEFEIYAEIQPLIEPYLNKEVKFIDKEILHMSLPPMIPIELINFNTYTIYENKKYDKEIQLFQNNYFQKIRKVAPKFYEAQQFTLDRQQELNLFLDYIGIISKSHMQYNKDLLFGQGQFEMAYKDFLKRNQIQYDEKNDVSINRQRLFKNMEKHINDQWLKFVRDIQANYYFKNIIYIKQQLSNYLLKFQQFFVQEELEIGKPIRYINNPAYGQVKNWRPQGQIVTTIYENNDSVTCLEVLKGDRFFFSGSQDGFIRLYDLDRIEKDLTADSILEIQCQEFGQNSNHNQKIKTVKTIEDSTSILYGTDKGIMDLIRVDYMEDYMSQKAQNKSSMQTKVQRYRVDGEIKAIETFKNDLQDKCFMYCTSKGEIGIKDIRQKSNAATYSIGPERGLISSLLLRPYSGTGMSAIIGTLNGYCLTYDIRCNMVSTFSQLVDSNDQPLPIMSMSNFYKYVNVDTMESFNDLVAISYASNNNEVAFFNLDTTQTQQASIYMLSTNDQNEIYKSPQLKVLNEKEGSYSLKDMFNYNFIPNFTNQVDVLQYLKDPLVIKQSRLQQEWLDNSKNCYTNISNIYSNENYANKVICYPPHPQQTGFSNKNQENYILTAGNDRNIRFTPIISDPLKVDPRHQQFVRGFHVCNVENKDKAFKQVKAGDLNVLHEFDKQSLNFKLQNHKKEDIPPSFNKMDKRVFHTDSICDMSLVQRNNGQLLITASRDKTIKIWK</sequence>
<dbReference type="SMART" id="SM00220">
    <property type="entry name" value="S_TKc"/>
    <property type="match status" value="1"/>
</dbReference>
<dbReference type="OrthoDB" id="289510at2759"/>
<dbReference type="SUPFAM" id="SSF50978">
    <property type="entry name" value="WD40 repeat-like"/>
    <property type="match status" value="1"/>
</dbReference>
<dbReference type="GO" id="GO:0071561">
    <property type="term" value="C:nucleus-vacuole junction"/>
    <property type="evidence" value="ECO:0007669"/>
    <property type="project" value="TreeGrafter"/>
</dbReference>
<organism evidence="6 7">
    <name type="scientific">Pseudocohnilembus persalinus</name>
    <name type="common">Ciliate</name>
    <dbReference type="NCBI Taxonomy" id="266149"/>
    <lineage>
        <taxon>Eukaryota</taxon>
        <taxon>Sar</taxon>
        <taxon>Alveolata</taxon>
        <taxon>Ciliophora</taxon>
        <taxon>Intramacronucleata</taxon>
        <taxon>Oligohymenophorea</taxon>
        <taxon>Scuticociliatia</taxon>
        <taxon>Philasterida</taxon>
        <taxon>Pseudocohnilembidae</taxon>
        <taxon>Pseudocohnilembus</taxon>
    </lineage>
</organism>
<dbReference type="InParanoid" id="A0A0V0QNH6"/>
<dbReference type="InterPro" id="IPR001680">
    <property type="entry name" value="WD40_rpt"/>
</dbReference>
<name>A0A0V0QNH6_PSEPJ</name>
<evidence type="ECO:0000256" key="1">
    <source>
        <dbReference type="ARBA" id="ARBA00022574"/>
    </source>
</evidence>
<keyword evidence="1 3" id="KW-0853">WD repeat</keyword>
<evidence type="ECO:0000256" key="2">
    <source>
        <dbReference type="ARBA" id="ARBA00022741"/>
    </source>
</evidence>
<proteinExistence type="predicted"/>
<comment type="caution">
    <text evidence="6">The sequence shown here is derived from an EMBL/GenBank/DDBJ whole genome shotgun (WGS) entry which is preliminary data.</text>
</comment>
<dbReference type="GO" id="GO:0034272">
    <property type="term" value="C:phosphatidylinositol 3-kinase complex, class III, type II"/>
    <property type="evidence" value="ECO:0007669"/>
    <property type="project" value="TreeGrafter"/>
</dbReference>
<dbReference type="InterPro" id="IPR015943">
    <property type="entry name" value="WD40/YVTN_repeat-like_dom_sf"/>
</dbReference>
<dbReference type="PANTHER" id="PTHR17583:SF0">
    <property type="entry name" value="PHOSPHOINOSITIDE 3-KINASE REGULATORY SUBUNIT 4"/>
    <property type="match status" value="1"/>
</dbReference>
<accession>A0A0V0QNH6</accession>
<evidence type="ECO:0000313" key="6">
    <source>
        <dbReference type="EMBL" id="KRX03780.1"/>
    </source>
</evidence>
<dbReference type="Proteomes" id="UP000054937">
    <property type="component" value="Unassembled WGS sequence"/>
</dbReference>
<evidence type="ECO:0000259" key="5">
    <source>
        <dbReference type="PROSITE" id="PS50011"/>
    </source>
</evidence>
<feature type="repeat" description="WD" evidence="3">
    <location>
        <begin position="960"/>
        <end position="1001"/>
    </location>
</feature>
<dbReference type="Pfam" id="PF00069">
    <property type="entry name" value="Pkinase"/>
    <property type="match status" value="1"/>
</dbReference>
<feature type="region of interest" description="Disordered" evidence="4">
    <location>
        <begin position="409"/>
        <end position="438"/>
    </location>
</feature>
<dbReference type="PROSITE" id="PS50082">
    <property type="entry name" value="WD_REPEATS_2"/>
    <property type="match status" value="2"/>
</dbReference>
<keyword evidence="7" id="KW-1185">Reference proteome</keyword>
<dbReference type="GO" id="GO:0006623">
    <property type="term" value="P:protein targeting to vacuole"/>
    <property type="evidence" value="ECO:0007669"/>
    <property type="project" value="TreeGrafter"/>
</dbReference>
<dbReference type="PROSITE" id="PS50011">
    <property type="entry name" value="PROTEIN_KINASE_DOM"/>
    <property type="match status" value="1"/>
</dbReference>
<evidence type="ECO:0000256" key="3">
    <source>
        <dbReference type="PROSITE-ProRule" id="PRU00221"/>
    </source>
</evidence>
<dbReference type="InterPro" id="IPR045162">
    <property type="entry name" value="Vps15-like"/>
</dbReference>
<evidence type="ECO:0000313" key="7">
    <source>
        <dbReference type="Proteomes" id="UP000054937"/>
    </source>
</evidence>
<dbReference type="Gene3D" id="1.10.510.10">
    <property type="entry name" value="Transferase(Phosphotransferase) domain 1"/>
    <property type="match status" value="1"/>
</dbReference>
<dbReference type="GO" id="GO:0045324">
    <property type="term" value="P:late endosome to vacuole transport"/>
    <property type="evidence" value="ECO:0007669"/>
    <property type="project" value="InterPro"/>
</dbReference>
<evidence type="ECO:0000256" key="4">
    <source>
        <dbReference type="SAM" id="MobiDB-lite"/>
    </source>
</evidence>
<dbReference type="EMBL" id="LDAU01000126">
    <property type="protein sequence ID" value="KRX03780.1"/>
    <property type="molecule type" value="Genomic_DNA"/>
</dbReference>
<dbReference type="GO" id="GO:0005524">
    <property type="term" value="F:ATP binding"/>
    <property type="evidence" value="ECO:0007669"/>
    <property type="project" value="InterPro"/>
</dbReference>